<evidence type="ECO:0000313" key="2">
    <source>
        <dbReference type="EMBL" id="AIJ09096.1"/>
    </source>
</evidence>
<reference evidence="2 3" key="1">
    <citation type="journal article" date="2012" name="PLoS ONE">
        <title>Edwardsiella comparative phylogenomics reveal the new intra/inter-species taxonomic relationships, virulence evolution and niche adaptation mechanisms.</title>
        <authorList>
            <person name="Yang M."/>
            <person name="Lv Y."/>
            <person name="Xiao J."/>
            <person name="Wu H."/>
            <person name="Zheng H."/>
            <person name="Liu Q."/>
            <person name="Zhang Y."/>
            <person name="Wang Q."/>
        </authorList>
    </citation>
    <scope>NUCLEOTIDE SEQUENCE [LARGE SCALE GENOMIC DNA]</scope>
    <source>
        <strain evidence="3">080813</strain>
    </source>
</reference>
<feature type="coiled-coil region" evidence="1">
    <location>
        <begin position="207"/>
        <end position="289"/>
    </location>
</feature>
<organism evidence="2 3">
    <name type="scientific">Edwardsiella anguillarum ET080813</name>
    <dbReference type="NCBI Taxonomy" id="667120"/>
    <lineage>
        <taxon>Bacteria</taxon>
        <taxon>Pseudomonadati</taxon>
        <taxon>Pseudomonadota</taxon>
        <taxon>Gammaproteobacteria</taxon>
        <taxon>Enterobacterales</taxon>
        <taxon>Hafniaceae</taxon>
        <taxon>Edwardsiella</taxon>
    </lineage>
</organism>
<evidence type="ECO:0000313" key="3">
    <source>
        <dbReference type="Proteomes" id="UP000028681"/>
    </source>
</evidence>
<feature type="coiled-coil region" evidence="1">
    <location>
        <begin position="330"/>
        <end position="368"/>
    </location>
</feature>
<dbReference type="KEGG" id="ete:ETEE_2662"/>
<feature type="coiled-coil region" evidence="1">
    <location>
        <begin position="114"/>
        <end position="162"/>
    </location>
</feature>
<dbReference type="EMBL" id="CP006664">
    <property type="protein sequence ID" value="AIJ09096.1"/>
    <property type="molecule type" value="Genomic_DNA"/>
</dbReference>
<dbReference type="RefSeq" id="WP_051905088.1">
    <property type="nucleotide sequence ID" value="NZ_CP006664.1"/>
</dbReference>
<accession>A0A076LMM4</accession>
<name>A0A076LMM4_9GAMM</name>
<protein>
    <submittedName>
        <fullName evidence="2">Putative chromosome segregation ATPase</fullName>
    </submittedName>
</protein>
<dbReference type="AlphaFoldDB" id="A0A076LMM4"/>
<sequence length="398" mass="44976">MTSPNSQELSIIEAFSSATIPERIIRESNIKELINAMTAERGEVQSHTRQLDALRRQQKNGNFLSNWWNDLDDKVQEAQLDLNKSIGRLTEKSSQLLIVNTAISKVLSDQQRILLRQQNLLKQQTDSLEQQNQRILDQQILLEQQQREINKANQGLMEAKGLTQKQAQQLVGCVKQVREAESRISATSDALQLEVERRLHDAAEQYLAQLDSAITEQQRRSDAFERRATASAAESAQRLQDTLGNVLAEATQNHQEIQQQIVALTATQLRQGEELKQQMQQMAAEQSQRLCSELARFAGENAAFQTGLSEQQQSEFKSVQQRLSLQTAAMQQQQQALNLGELRLQTLREECQQKQETAENQLIAQQKSADRTRLMLGVLATLTLASLGWQAAVHYGLV</sequence>
<dbReference type="GeneID" id="33941612"/>
<gene>
    <name evidence="2" type="ORF">ETEE_2662</name>
</gene>
<proteinExistence type="predicted"/>
<evidence type="ECO:0000256" key="1">
    <source>
        <dbReference type="SAM" id="Coils"/>
    </source>
</evidence>
<dbReference type="HOGENOM" id="CLU_054910_0_0_6"/>
<keyword evidence="1" id="KW-0175">Coiled coil</keyword>
<dbReference type="Proteomes" id="UP000028681">
    <property type="component" value="Chromosome"/>
</dbReference>